<sequence length="120" mass="13543">MELINLTTGAIISDQVIPAYSFFKRLKGLMFTSSFPEGCAVHIKPCRSIHTYFMNFEIDVLYLSESNEVIALDRYIHPGQIGKHHEGTASVIELPAGTIHKTKLKKGHFVQIQNLKERVS</sequence>
<reference evidence="1 2" key="1">
    <citation type="submission" date="2022-01" db="EMBL/GenBank/DDBJ databases">
        <title>Alkalihalobacillus sp. EGI L200015, a novel bacterium isolated from a salt lake sediment.</title>
        <authorList>
            <person name="Gao L."/>
            <person name="Fang B.-Z."/>
            <person name="Li W.-J."/>
        </authorList>
    </citation>
    <scope>NUCLEOTIDE SEQUENCE [LARGE SCALE GENOMIC DNA]</scope>
    <source>
        <strain evidence="1 2">KCTC 12718</strain>
    </source>
</reference>
<dbReference type="EMBL" id="JAKIJS010000002">
    <property type="protein sequence ID" value="MCF6139275.1"/>
    <property type="molecule type" value="Genomic_DNA"/>
</dbReference>
<evidence type="ECO:0000313" key="2">
    <source>
        <dbReference type="Proteomes" id="UP001649381"/>
    </source>
</evidence>
<organism evidence="1 2">
    <name type="scientific">Pseudalkalibacillus berkeleyi</name>
    <dbReference type="NCBI Taxonomy" id="1069813"/>
    <lineage>
        <taxon>Bacteria</taxon>
        <taxon>Bacillati</taxon>
        <taxon>Bacillota</taxon>
        <taxon>Bacilli</taxon>
        <taxon>Bacillales</taxon>
        <taxon>Fictibacillaceae</taxon>
        <taxon>Pseudalkalibacillus</taxon>
    </lineage>
</organism>
<gene>
    <name evidence="1" type="ORF">L2716_16180</name>
</gene>
<name>A0ABS9H5N0_9BACL</name>
<dbReference type="Proteomes" id="UP001649381">
    <property type="component" value="Unassembled WGS sequence"/>
</dbReference>
<proteinExistence type="predicted"/>
<dbReference type="InterPro" id="IPR003795">
    <property type="entry name" value="DUF192"/>
</dbReference>
<comment type="caution">
    <text evidence="1">The sequence shown here is derived from an EMBL/GenBank/DDBJ whole genome shotgun (WGS) entry which is preliminary data.</text>
</comment>
<keyword evidence="2" id="KW-1185">Reference proteome</keyword>
<accession>A0ABS9H5N0</accession>
<dbReference type="RefSeq" id="WP_236338039.1">
    <property type="nucleotide sequence ID" value="NZ_JAKIJS010000002.1"/>
</dbReference>
<evidence type="ECO:0000313" key="1">
    <source>
        <dbReference type="EMBL" id="MCF6139275.1"/>
    </source>
</evidence>
<protein>
    <submittedName>
        <fullName evidence="1">DUF192 domain-containing protein</fullName>
    </submittedName>
</protein>
<dbReference type="InterPro" id="IPR038695">
    <property type="entry name" value="Saro_0823-like_sf"/>
</dbReference>
<dbReference type="Pfam" id="PF02643">
    <property type="entry name" value="DUF192"/>
    <property type="match status" value="1"/>
</dbReference>
<dbReference type="Gene3D" id="2.60.120.1140">
    <property type="entry name" value="Protein of unknown function DUF192"/>
    <property type="match status" value="1"/>
</dbReference>